<dbReference type="Gene3D" id="3.40.50.720">
    <property type="entry name" value="NAD(P)-binding Rossmann-like Domain"/>
    <property type="match status" value="1"/>
</dbReference>
<reference evidence="1" key="1">
    <citation type="submission" date="2021-06" db="EMBL/GenBank/DDBJ databases">
        <title>Genome Sequence of Mortierella hyaline Strain SCG-10, a Cold-Adapted, Nitrate-Reducing Fungus Isolated from Soil in Minnesota, USA.</title>
        <authorList>
            <person name="Aldossari N."/>
        </authorList>
    </citation>
    <scope>NUCLEOTIDE SEQUENCE</scope>
    <source>
        <strain evidence="1">SCG-10</strain>
    </source>
</reference>
<dbReference type="EMBL" id="JAHRHY010000009">
    <property type="protein sequence ID" value="KAG9066663.1"/>
    <property type="molecule type" value="Genomic_DNA"/>
</dbReference>
<dbReference type="InterPro" id="IPR036291">
    <property type="entry name" value="NAD(P)-bd_dom_sf"/>
</dbReference>
<keyword evidence="2" id="KW-1185">Reference proteome</keyword>
<protein>
    <submittedName>
        <fullName evidence="1">Uncharacterized protein</fullName>
    </submittedName>
</protein>
<dbReference type="AlphaFoldDB" id="A0A9P7XU41"/>
<dbReference type="SUPFAM" id="SSF51735">
    <property type="entry name" value="NAD(P)-binding Rossmann-fold domains"/>
    <property type="match status" value="1"/>
</dbReference>
<gene>
    <name evidence="1" type="ORF">KI688_012571</name>
</gene>
<evidence type="ECO:0000313" key="2">
    <source>
        <dbReference type="Proteomes" id="UP000707451"/>
    </source>
</evidence>
<dbReference type="OrthoDB" id="191139at2759"/>
<comment type="caution">
    <text evidence="1">The sequence shown here is derived from an EMBL/GenBank/DDBJ whole genome shotgun (WGS) entry which is preliminary data.</text>
</comment>
<accession>A0A9P7XU41</accession>
<organism evidence="1 2">
    <name type="scientific">Linnemannia hyalina</name>
    <dbReference type="NCBI Taxonomy" id="64524"/>
    <lineage>
        <taxon>Eukaryota</taxon>
        <taxon>Fungi</taxon>
        <taxon>Fungi incertae sedis</taxon>
        <taxon>Mucoromycota</taxon>
        <taxon>Mortierellomycotina</taxon>
        <taxon>Mortierellomycetes</taxon>
        <taxon>Mortierellales</taxon>
        <taxon>Mortierellaceae</taxon>
        <taxon>Linnemannia</taxon>
    </lineage>
</organism>
<proteinExistence type="predicted"/>
<sequence length="83" mass="9221">MAFLASANSGLGYATTITLAAHGDRVFLACRNQSRPQEALERAKEEFKFRCSNSPTLQLEFVELDLGDMNKTRLAAQEILKKS</sequence>
<dbReference type="Proteomes" id="UP000707451">
    <property type="component" value="Unassembled WGS sequence"/>
</dbReference>
<name>A0A9P7XU41_9FUNG</name>
<evidence type="ECO:0000313" key="1">
    <source>
        <dbReference type="EMBL" id="KAG9066663.1"/>
    </source>
</evidence>